<feature type="domain" description="NB-ARC" evidence="1">
    <location>
        <begin position="121"/>
        <end position="280"/>
    </location>
</feature>
<proteinExistence type="predicted"/>
<dbReference type="GO" id="GO:0043531">
    <property type="term" value="F:ADP binding"/>
    <property type="evidence" value="ECO:0007669"/>
    <property type="project" value="InterPro"/>
</dbReference>
<dbReference type="PANTHER" id="PTHR47691">
    <property type="entry name" value="REGULATOR-RELATED"/>
    <property type="match status" value="1"/>
</dbReference>
<protein>
    <submittedName>
        <fullName evidence="2">Transcriptional regulator</fullName>
    </submittedName>
</protein>
<name>A0A3E0KVZ1_9CHRO</name>
<dbReference type="AlphaFoldDB" id="A0A3E0KVZ1"/>
<gene>
    <name evidence="2" type="ORF">DWQ54_23070</name>
</gene>
<sequence length="457" mass="51861">MTDLISELCQLTAEILQDNPQADLARLVALVKTNIDANSQLTEAIQDDRRLVQINKGDAKGFQTLVTGGIANIGIHLNDVNRETLQEVLREALEDLLKSLQPVGIPENIPRSGVTKFVGREDELLTLHNQLQQNKVVAISAIAGMGGVGKTELAIQYADLHQEDYQGGLCWVFARDVNIAIQIVSFAQAKIELKIPDWIDKIEDQVSFCWRNWRSGNVLIILDDVVNYPMIEPYLPPKDSRFKVLMTTRLKFGSPIQTIPLEVLSLENALELLESIIGKERIGKEPEIAETLCRWLEFLPLGLELVGRYLNAVPDLSLSTLLFRLQEKAKKRQTLKHKALEIEEETRTSTAKLGVESAFNLSWDLLDELSQHLGKLLSLFANAPIPWELAERVEQKYYLMYPEKGEFDLDELELARAKLLRFHLCQNIDLQTYRLHSLIREFFRGKLEGEEDVTNIS</sequence>
<reference evidence="2 3" key="1">
    <citation type="submission" date="2017-10" db="EMBL/GenBank/DDBJ databases">
        <title>A large-scale comparative metagenomic study reveals the eutrophication-driven functional interactions in six Microcystis-epibionts communities.</title>
        <authorList>
            <person name="Li Q."/>
            <person name="Lin F."/>
        </authorList>
    </citation>
    <scope>NUCLEOTIDE SEQUENCE [LARGE SCALE GENOMIC DNA]</scope>
    <source>
        <strain evidence="2">TF09</strain>
    </source>
</reference>
<accession>A0A3E0KVZ1</accession>
<comment type="caution">
    <text evidence="2">The sequence shown here is derived from an EMBL/GenBank/DDBJ whole genome shotgun (WGS) entry which is preliminary data.</text>
</comment>
<dbReference type="SUPFAM" id="SSF52540">
    <property type="entry name" value="P-loop containing nucleoside triphosphate hydrolases"/>
    <property type="match status" value="1"/>
</dbReference>
<evidence type="ECO:0000313" key="2">
    <source>
        <dbReference type="EMBL" id="REJ39072.1"/>
    </source>
</evidence>
<dbReference type="Pfam" id="PF00931">
    <property type="entry name" value="NB-ARC"/>
    <property type="match status" value="1"/>
</dbReference>
<evidence type="ECO:0000313" key="3">
    <source>
        <dbReference type="Proteomes" id="UP000256873"/>
    </source>
</evidence>
<evidence type="ECO:0000259" key="1">
    <source>
        <dbReference type="Pfam" id="PF00931"/>
    </source>
</evidence>
<dbReference type="PANTHER" id="PTHR47691:SF3">
    <property type="entry name" value="HTH-TYPE TRANSCRIPTIONAL REGULATOR RV0890C-RELATED"/>
    <property type="match status" value="1"/>
</dbReference>
<dbReference type="EMBL" id="QQWC01000008">
    <property type="protein sequence ID" value="REJ39072.1"/>
    <property type="molecule type" value="Genomic_DNA"/>
</dbReference>
<organism evidence="2 3">
    <name type="scientific">Microcystis flos-aquae TF09</name>
    <dbReference type="NCBI Taxonomy" id="2060473"/>
    <lineage>
        <taxon>Bacteria</taxon>
        <taxon>Bacillati</taxon>
        <taxon>Cyanobacteriota</taxon>
        <taxon>Cyanophyceae</taxon>
        <taxon>Oscillatoriophycideae</taxon>
        <taxon>Chroococcales</taxon>
        <taxon>Microcystaceae</taxon>
        <taxon>Microcystis</taxon>
    </lineage>
</organism>
<dbReference type="InterPro" id="IPR027417">
    <property type="entry name" value="P-loop_NTPase"/>
</dbReference>
<dbReference type="InterPro" id="IPR002182">
    <property type="entry name" value="NB-ARC"/>
</dbReference>
<dbReference type="PRINTS" id="PR00364">
    <property type="entry name" value="DISEASERSIST"/>
</dbReference>
<dbReference type="Proteomes" id="UP000256873">
    <property type="component" value="Unassembled WGS sequence"/>
</dbReference>
<dbReference type="Gene3D" id="3.40.50.300">
    <property type="entry name" value="P-loop containing nucleotide triphosphate hydrolases"/>
    <property type="match status" value="1"/>
</dbReference>